<evidence type="ECO:0000256" key="10">
    <source>
        <dbReference type="PIRSR" id="PIRSR001589-3"/>
    </source>
</evidence>
<sequence length="622" mass="70281">MCGIAGIWRKRNPVGALDLSDIARMMQALAHRGPDDHDSWNNGRLALGHRRLTIIDPSPAAREPMLTACGQGVLVYNGEVYNYRALRQTLEAEGRVFRTASDAEVVLQALHHWGPEKAVPQFDGMFSLAYFDARNEALWLTRDRLGIKPMSVAETGERLIFASEDKALLACDGFPCNVDARELTLRLAWQSRDSSYSLFDGIERLPPAGLWKITRDGIEKRCFWHVLDVLEPARITGDISSDAEHLATLQALLEDSVGLHCIADTSIASACSSGVDSGLITALAKRFRPEIHGYVVDPKLGRSEAANAERTARHVGVNLRRVPVDKNRFLELWPRVVWHLESDGWHASQVGLLALAEQCRADGVKVLLTGEGADELFGGYLWQATSMRMWRPWSWPGRLLRSRRSLDRKFERLRYAPYRTSLANGYGRDRNMVLRALAPELNFLQMKIFERLEPVTPLADRAFLGSCLYDLYSHLQDLLHRHDRLSMAASVELRVPFLENRLIDFAIHLPRQQKYRRKTGKWLLKKVAEKHLPHQNVHAAKMGFDMSSDFTAGTQTLLHGGFLRDVMKWPASSLEDLIDLARRDEPSRLRLVGMELFLRLHVGGQKIENLTEALHTACRDAG</sequence>
<comment type="caution">
    <text evidence="12">The sequence shown here is derived from an EMBL/GenBank/DDBJ whole genome shotgun (WGS) entry which is preliminary data.</text>
</comment>
<dbReference type="EMBL" id="NWQG01000020">
    <property type="protein sequence ID" value="PDQ22350.1"/>
    <property type="molecule type" value="Genomic_DNA"/>
</dbReference>
<keyword evidence="13" id="KW-1185">Reference proteome</keyword>
<dbReference type="SUPFAM" id="SSF52402">
    <property type="entry name" value="Adenine nucleotide alpha hydrolases-like"/>
    <property type="match status" value="1"/>
</dbReference>
<proteinExistence type="inferred from homology"/>
<evidence type="ECO:0000256" key="1">
    <source>
        <dbReference type="ARBA" id="ARBA00005187"/>
    </source>
</evidence>
<evidence type="ECO:0000259" key="11">
    <source>
        <dbReference type="PROSITE" id="PS51278"/>
    </source>
</evidence>
<evidence type="ECO:0000256" key="7">
    <source>
        <dbReference type="ARBA" id="ARBA00048741"/>
    </source>
</evidence>
<keyword evidence="6 8" id="KW-0315">Glutamine amidotransferase</keyword>
<dbReference type="EC" id="6.3.5.4" evidence="3"/>
<dbReference type="Gene3D" id="3.60.20.10">
    <property type="entry name" value="Glutamine Phosphoribosylpyrophosphate, subunit 1, domain 1"/>
    <property type="match status" value="1"/>
</dbReference>
<comment type="similarity">
    <text evidence="2">Belongs to the asparagine synthetase family.</text>
</comment>
<dbReference type="GO" id="GO:0004066">
    <property type="term" value="F:asparagine synthase (glutamine-hydrolyzing) activity"/>
    <property type="evidence" value="ECO:0007669"/>
    <property type="project" value="UniProtKB-EC"/>
</dbReference>
<dbReference type="CDD" id="cd01991">
    <property type="entry name" value="Asn_synthase_B_C"/>
    <property type="match status" value="1"/>
</dbReference>
<dbReference type="RefSeq" id="WP_097572153.1">
    <property type="nucleotide sequence ID" value="NZ_NWQG01000020.1"/>
</dbReference>
<keyword evidence="5 9" id="KW-0067">ATP-binding</keyword>
<dbReference type="Gene3D" id="3.40.50.620">
    <property type="entry name" value="HUPs"/>
    <property type="match status" value="1"/>
</dbReference>
<dbReference type="NCBIfam" id="TIGR01536">
    <property type="entry name" value="asn_synth_AEB"/>
    <property type="match status" value="1"/>
</dbReference>
<evidence type="ECO:0000256" key="9">
    <source>
        <dbReference type="PIRSR" id="PIRSR001589-2"/>
    </source>
</evidence>
<dbReference type="Pfam" id="PF13537">
    <property type="entry name" value="GATase_7"/>
    <property type="match status" value="1"/>
</dbReference>
<dbReference type="GO" id="GO:0005829">
    <property type="term" value="C:cytosol"/>
    <property type="evidence" value="ECO:0007669"/>
    <property type="project" value="TreeGrafter"/>
</dbReference>
<dbReference type="PIRSF" id="PIRSF001589">
    <property type="entry name" value="Asn_synthetase_glu-h"/>
    <property type="match status" value="1"/>
</dbReference>
<dbReference type="Pfam" id="PF00733">
    <property type="entry name" value="Asn_synthase"/>
    <property type="match status" value="1"/>
</dbReference>
<reference evidence="12 13" key="1">
    <citation type="submission" date="2017-09" db="EMBL/GenBank/DDBJ databases">
        <title>Mesorhizobum sanjuanii sp. nov. isolated from nodules of Lotus tenuis in saline-alkaline lowlands of Flooding Pampa.</title>
        <authorList>
            <person name="Sannazzaro A.I."/>
            <person name="Torres Tejerizo G.A."/>
            <person name="Fontana F."/>
            <person name="Cumpa Velazquez L.M."/>
            <person name="Hansen L."/>
            <person name="Pistorio M."/>
            <person name="Estrella M.J."/>
        </authorList>
    </citation>
    <scope>NUCLEOTIDE SEQUENCE [LARGE SCALE GENOMIC DNA]</scope>
    <source>
        <strain evidence="12 13">BSA136</strain>
    </source>
</reference>
<dbReference type="InterPro" id="IPR017932">
    <property type="entry name" value="GATase_2_dom"/>
</dbReference>
<accession>A0A2A6FK53</accession>
<keyword evidence="8" id="KW-0028">Amino-acid biosynthesis</keyword>
<feature type="binding site" evidence="9">
    <location>
        <position position="296"/>
    </location>
    <ligand>
        <name>ATP</name>
        <dbReference type="ChEBI" id="CHEBI:30616"/>
    </ligand>
</feature>
<evidence type="ECO:0000256" key="5">
    <source>
        <dbReference type="ARBA" id="ARBA00022840"/>
    </source>
</evidence>
<dbReference type="PANTHER" id="PTHR43284">
    <property type="entry name" value="ASPARAGINE SYNTHETASE (GLUTAMINE-HYDROLYZING)"/>
    <property type="match status" value="1"/>
</dbReference>
<protein>
    <recommendedName>
        <fullName evidence="3">asparagine synthase (glutamine-hydrolyzing)</fullName>
        <ecNumber evidence="3">6.3.5.4</ecNumber>
    </recommendedName>
</protein>
<evidence type="ECO:0000256" key="3">
    <source>
        <dbReference type="ARBA" id="ARBA00012737"/>
    </source>
</evidence>
<dbReference type="SUPFAM" id="SSF56235">
    <property type="entry name" value="N-terminal nucleophile aminohydrolases (Ntn hydrolases)"/>
    <property type="match status" value="1"/>
</dbReference>
<keyword evidence="8" id="KW-0061">Asparagine biosynthesis</keyword>
<feature type="active site" description="For GATase activity" evidence="8">
    <location>
        <position position="2"/>
    </location>
</feature>
<dbReference type="GO" id="GO:0005524">
    <property type="term" value="F:ATP binding"/>
    <property type="evidence" value="ECO:0007669"/>
    <property type="project" value="UniProtKB-KW"/>
</dbReference>
<dbReference type="InterPro" id="IPR001962">
    <property type="entry name" value="Asn_synthase"/>
</dbReference>
<dbReference type="InterPro" id="IPR006426">
    <property type="entry name" value="Asn_synth_AEB"/>
</dbReference>
<evidence type="ECO:0000256" key="4">
    <source>
        <dbReference type="ARBA" id="ARBA00022741"/>
    </source>
</evidence>
<feature type="binding site" evidence="9">
    <location>
        <position position="102"/>
    </location>
    <ligand>
        <name>L-glutamine</name>
        <dbReference type="ChEBI" id="CHEBI:58359"/>
    </ligand>
</feature>
<feature type="domain" description="Glutamine amidotransferase type-2" evidence="11">
    <location>
        <begin position="2"/>
        <end position="216"/>
    </location>
</feature>
<evidence type="ECO:0000313" key="12">
    <source>
        <dbReference type="EMBL" id="PDQ22350.1"/>
    </source>
</evidence>
<gene>
    <name evidence="12" type="primary">asnB</name>
    <name evidence="12" type="ORF">CN311_04290</name>
</gene>
<dbReference type="Proteomes" id="UP000219182">
    <property type="component" value="Unassembled WGS sequence"/>
</dbReference>
<evidence type="ECO:0000256" key="6">
    <source>
        <dbReference type="ARBA" id="ARBA00022962"/>
    </source>
</evidence>
<evidence type="ECO:0000313" key="13">
    <source>
        <dbReference type="Proteomes" id="UP000219182"/>
    </source>
</evidence>
<comment type="pathway">
    <text evidence="1">Amino-acid biosynthesis; L-asparagine biosynthesis; L-asparagine from L-aspartate (L-Gln route): step 1/1.</text>
</comment>
<keyword evidence="4 9" id="KW-0547">Nucleotide-binding</keyword>
<organism evidence="12 13">
    <name type="scientific">Mesorhizobium sanjuanii</name>
    <dbReference type="NCBI Taxonomy" id="2037900"/>
    <lineage>
        <taxon>Bacteria</taxon>
        <taxon>Pseudomonadati</taxon>
        <taxon>Pseudomonadota</taxon>
        <taxon>Alphaproteobacteria</taxon>
        <taxon>Hyphomicrobiales</taxon>
        <taxon>Phyllobacteriaceae</taxon>
        <taxon>Mesorhizobium</taxon>
    </lineage>
</organism>
<name>A0A2A6FK53_9HYPH</name>
<dbReference type="InterPro" id="IPR014729">
    <property type="entry name" value="Rossmann-like_a/b/a_fold"/>
</dbReference>
<comment type="catalytic activity">
    <reaction evidence="7">
        <text>L-aspartate + L-glutamine + ATP + H2O = L-asparagine + L-glutamate + AMP + diphosphate + H(+)</text>
        <dbReference type="Rhea" id="RHEA:12228"/>
        <dbReference type="ChEBI" id="CHEBI:15377"/>
        <dbReference type="ChEBI" id="CHEBI:15378"/>
        <dbReference type="ChEBI" id="CHEBI:29985"/>
        <dbReference type="ChEBI" id="CHEBI:29991"/>
        <dbReference type="ChEBI" id="CHEBI:30616"/>
        <dbReference type="ChEBI" id="CHEBI:33019"/>
        <dbReference type="ChEBI" id="CHEBI:58048"/>
        <dbReference type="ChEBI" id="CHEBI:58359"/>
        <dbReference type="ChEBI" id="CHEBI:456215"/>
        <dbReference type="EC" id="6.3.5.4"/>
    </reaction>
</comment>
<dbReference type="GO" id="GO:0006529">
    <property type="term" value="P:asparagine biosynthetic process"/>
    <property type="evidence" value="ECO:0007669"/>
    <property type="project" value="UniProtKB-KW"/>
</dbReference>
<evidence type="ECO:0000256" key="2">
    <source>
        <dbReference type="ARBA" id="ARBA00005752"/>
    </source>
</evidence>
<evidence type="ECO:0000256" key="8">
    <source>
        <dbReference type="PIRSR" id="PIRSR001589-1"/>
    </source>
</evidence>
<dbReference type="AlphaFoldDB" id="A0A2A6FK53"/>
<dbReference type="InterPro" id="IPR051786">
    <property type="entry name" value="ASN_synthetase/amidase"/>
</dbReference>
<dbReference type="InterPro" id="IPR029055">
    <property type="entry name" value="Ntn_hydrolases_N"/>
</dbReference>
<dbReference type="InterPro" id="IPR033738">
    <property type="entry name" value="AsnB_N"/>
</dbReference>
<dbReference type="PANTHER" id="PTHR43284:SF1">
    <property type="entry name" value="ASPARAGINE SYNTHETASE"/>
    <property type="match status" value="1"/>
</dbReference>
<feature type="site" description="Important for beta-aspartyl-AMP intermediate formation" evidence="10">
    <location>
        <position position="371"/>
    </location>
</feature>
<dbReference type="PROSITE" id="PS51278">
    <property type="entry name" value="GATASE_TYPE_2"/>
    <property type="match status" value="1"/>
</dbReference>
<dbReference type="CDD" id="cd00712">
    <property type="entry name" value="AsnB"/>
    <property type="match status" value="1"/>
</dbReference>